<feature type="region of interest" description="Disordered" evidence="1">
    <location>
        <begin position="33"/>
        <end position="61"/>
    </location>
</feature>
<evidence type="ECO:0000256" key="1">
    <source>
        <dbReference type="SAM" id="MobiDB-lite"/>
    </source>
</evidence>
<dbReference type="EMBL" id="LATX01002470">
    <property type="protein sequence ID" value="KTB28538.1"/>
    <property type="molecule type" value="Genomic_DNA"/>
</dbReference>
<reference evidence="4 5" key="1">
    <citation type="submission" date="2015-12" db="EMBL/GenBank/DDBJ databases">
        <title>Draft genome sequence of Moniliophthora roreri, the causal agent of frosty pod rot of cacao.</title>
        <authorList>
            <person name="Aime M.C."/>
            <person name="Diaz-Valderrama J.R."/>
            <person name="Kijpornyongpan T."/>
            <person name="Phillips-Mora W."/>
        </authorList>
    </citation>
    <scope>NUCLEOTIDE SEQUENCE [LARGE SCALE GENOMIC DNA]</scope>
    <source>
        <strain evidence="4 5">MCA 2952</strain>
    </source>
</reference>
<protein>
    <recommendedName>
        <fullName evidence="3">DUF6535 domain-containing protein</fullName>
    </recommendedName>
</protein>
<keyword evidence="2" id="KW-0812">Transmembrane</keyword>
<keyword evidence="2" id="KW-1133">Transmembrane helix</keyword>
<dbReference type="AlphaFoldDB" id="A0A0W0EWV9"/>
<organism evidence="4 5">
    <name type="scientific">Moniliophthora roreri</name>
    <name type="common">Frosty pod rot fungus</name>
    <name type="synonym">Monilia roreri</name>
    <dbReference type="NCBI Taxonomy" id="221103"/>
    <lineage>
        <taxon>Eukaryota</taxon>
        <taxon>Fungi</taxon>
        <taxon>Dikarya</taxon>
        <taxon>Basidiomycota</taxon>
        <taxon>Agaricomycotina</taxon>
        <taxon>Agaricomycetes</taxon>
        <taxon>Agaricomycetidae</taxon>
        <taxon>Agaricales</taxon>
        <taxon>Marasmiineae</taxon>
        <taxon>Marasmiaceae</taxon>
        <taxon>Moniliophthora</taxon>
    </lineage>
</organism>
<feature type="transmembrane region" description="Helical" evidence="2">
    <location>
        <begin position="90"/>
        <end position="113"/>
    </location>
</feature>
<feature type="transmembrane region" description="Helical" evidence="2">
    <location>
        <begin position="244"/>
        <end position="266"/>
    </location>
</feature>
<evidence type="ECO:0000259" key="3">
    <source>
        <dbReference type="Pfam" id="PF20153"/>
    </source>
</evidence>
<feature type="domain" description="DUF6535" evidence="3">
    <location>
        <begin position="66"/>
        <end position="239"/>
    </location>
</feature>
<proteinExistence type="predicted"/>
<keyword evidence="2" id="KW-0472">Membrane</keyword>
<evidence type="ECO:0000256" key="2">
    <source>
        <dbReference type="SAM" id="Phobius"/>
    </source>
</evidence>
<comment type="caution">
    <text evidence="4">The sequence shown here is derived from an EMBL/GenBank/DDBJ whole genome shotgun (WGS) entry which is preliminary data.</text>
</comment>
<accession>A0A0W0EWV9</accession>
<sequence>MDCLPALAARTFSSLLPSSLVAVPTAGRAMFSEDAADENQRSGNKAAKTWSEAERKTKQPTVDESWEKMMKEVNRYDEDMVKNWKEDIDTLLVFAGLFSAVVTAFCIESYQWLSEDPANTTVVLLQQISQQLNHPNMTSATSPQPDFHAESSSVRINCYWFLSLVLSLTSGLFALLCKQWLREHIRDTPTRTPSEALALSYMRSESLRRWGVPSFLSALPILLEVALLLFFAGVLDLLLSLHNVPFILVSVVIGISAGLYFLTALLPTLAIQPKGFFHAPDWGDISPPGWICPYKSPQAWAVYSLVCSVMKPVLRFPAFVNVFKKWGWLYPLKYPASDWSAFDLEVIRRYDVNPFLFPIDQPVNLRAYEILGLSWAVAMFRDSPSFLPHLRNVLQTWGPRVVLPTIFESRYWVWTMWDEVEPKDVDTLLLDEPWERREGLGEYYNLSRKPAYPKDEILRSGAGIQLLYHQECWVALSKSESTADPVELLQHSIHHFKKMGIREALGISFYIPFTALGRLWTHQNPDVRMKSMRLLSELEAAWKEYAGPEEEVDERLAFLAALARHINRQESTSGLLIRQEGQTFLRFINDQIILHRLYQPWSSFDMQNRRLLMDEWDRAMHRAQKVGRLPSGYFVRVPEAMSVEQARVSATILDTIDSASVHGDELPSPASPSVYN</sequence>
<gene>
    <name evidence="4" type="ORF">WG66_18892</name>
</gene>
<dbReference type="eggNOG" id="ENOG502SN69">
    <property type="taxonomic scope" value="Eukaryota"/>
</dbReference>
<evidence type="ECO:0000313" key="5">
    <source>
        <dbReference type="Proteomes" id="UP000054988"/>
    </source>
</evidence>
<feature type="transmembrane region" description="Helical" evidence="2">
    <location>
        <begin position="159"/>
        <end position="177"/>
    </location>
</feature>
<dbReference type="Proteomes" id="UP000054988">
    <property type="component" value="Unassembled WGS sequence"/>
</dbReference>
<evidence type="ECO:0000313" key="4">
    <source>
        <dbReference type="EMBL" id="KTB28538.1"/>
    </source>
</evidence>
<feature type="transmembrane region" description="Helical" evidence="2">
    <location>
        <begin position="210"/>
        <end position="232"/>
    </location>
</feature>
<dbReference type="Pfam" id="PF20153">
    <property type="entry name" value="DUF6535"/>
    <property type="match status" value="1"/>
</dbReference>
<dbReference type="InterPro" id="IPR045338">
    <property type="entry name" value="DUF6535"/>
</dbReference>
<name>A0A0W0EWV9_MONRR</name>